<organism evidence="1 2">
    <name type="scientific">Phlebia brevispora</name>
    <dbReference type="NCBI Taxonomy" id="194682"/>
    <lineage>
        <taxon>Eukaryota</taxon>
        <taxon>Fungi</taxon>
        <taxon>Dikarya</taxon>
        <taxon>Basidiomycota</taxon>
        <taxon>Agaricomycotina</taxon>
        <taxon>Agaricomycetes</taxon>
        <taxon>Polyporales</taxon>
        <taxon>Meruliaceae</taxon>
        <taxon>Phlebia</taxon>
    </lineage>
</organism>
<evidence type="ECO:0000313" key="1">
    <source>
        <dbReference type="EMBL" id="KAJ3539217.1"/>
    </source>
</evidence>
<name>A0ACC1SGJ8_9APHY</name>
<dbReference type="EMBL" id="JANHOG010001312">
    <property type="protein sequence ID" value="KAJ3539217.1"/>
    <property type="molecule type" value="Genomic_DNA"/>
</dbReference>
<sequence>MLVAMTGYYDRLPVSVRINCGALTSCISSDLVYGYNLPRHVATAPSGVAVVTLSGVMTVVADSGPWSARVPLRMQEIVGADVVLGLDWMHSVGITEGTLLCAVNAAAIGPSTSVASPSGPSLLSDVGDPLTTAGFMRLTVEQMRSRLAAHGIPYVPRTTVDAMQSLLVAHLQAGDCVQGGECAGCVLVREQHIGTGDVDVAVADARRELRVHYLRNVYNSSIPAKPLRLLLRSMQIVCSEGESRGKLRRRLRTYITTLDKGKSPIFAGANGTSDRADRYAVADTARRAELEAIRSRWPQLVAPSLKEKLVALFREQTGLDSLRQFTCACCSVQAPESERHEKEIASLPLQLLRCPQYMRHDGYDLPMPFAAGPEHLRDVLLDPAGVCNFHRTAHLCRSCASALDRERLPDLALANGLYVGDTVPPELADLTVVEEAMVALSRAKCCIVHLKDEKQVQDNKKHATRRSCISAARYCGGHGVNYLRQQATVSRYDANEQMEDTVSSETDREQVNFRNVVISDVDGNAPTSDLRAAALRHVKQKGGAFVQIPHDSEPVNEFCDPSLLPKIYPTLFPYGIGGPENPLRERPVSLKRHVRQLLTSRCRRFQTHRSFMFIVFNILQRREVLLRSKLKVGKRSFHRFAADVASVSPAAISRVCERLAEGEGDFAQDEEEKLVLRLMREVRLVTGNVPGTPASKLNMRNEIRATMTELGPPSFYLTLNPADLYNPLVQFLAGNEIDIDRLSRDDIWSQWNQSVLVAKNPVVAAQFFDICMRAFIDSILRFSPKPPHEGAEGGILGHVRAYYGCVESQGRGTLHCHMVVWIEGGLDPHQIRDRVLAGDNEFAHRLIQFLDGTISNEIPTHPDGEQPGSDCSPHPCSVRGPLRAAYATDAQYAHAAQADLHWLARKCQRHKHTMTCYKYVKPGEPRQCRFDLDEKNVLNQSSFNERGELNLRCLDGMVNNFNDTILRAIRCNMDIKFISSGEAAKAVIYYITDYITKSDLKAHVAYAALELAVKKLSVISASEDDDTVRAKRLLQKCAFALLSHQEMPAPQVGLFLLGKELSYRSHRYHNLYWTSMETFIEKQDPSPECRSQSHVEKQDGSPESTAADDIADEAESSVTDDECDDDEWDAIEDECDLENDDVVPEEVTVGTDADGTVVPVGDQLMDYVYRGPLLENISPWEFARCVEKVSGQPTEVSEVEHNIVHILQDARRRRPSCELLADHPEHSRRHLKVLHPQRRCIAVPIGPALPRRDRREIYARYCRLMLILFKPWRSADDLRNTGQTWEDAFSEFEKSAPEFAQKMIYNIQFLYECKDSREDHFRNRAHLRKMRMSAVADCADGDDNEYGDDAEDVDLLTHVGEVQEADSHGKARVNANVLSCLSAADRYGLYAARGTADCLKPSSANREHCMDVSDSMQSQSCEDGWGAYYRERRAVLKRTAIHSCQSTSTCEQTPQSSMTSLPSIGSMQSSTGHHPRLLQAQLHPPILSQPLRPSGDVGAFIAKWTLNEEQALAFEIIARTVVDGPSTGPLRMMIGGPGGTGKSRIIDAVRDFFEARGDARRFRLTSYTGVAARHISGMTLHSALCLSGDGALPRRGSKGHHDLASMWEGVDFLFVDEVSMIGCEMLAKISQALSLAKGRDEPFGGVNVIFAGDFAQLPPVGESRLFGHLNTSDGRRATKTRRQLAILGKLLWLSVETVVMLYKPMRQTGEHNQRFVELLERLRTGECTDDDYTLLCSRTLSAASVDLREPEWAHAPVIVYDNASKDALNVRAVHAFAQSTGEDVVWYMSTDKHKRRELQDRTLRAKLRALHSGETKGLLGTIPLVPGMRVIVTKNFDVTAGVVNGSVGTLASVRYALNSQNERIARSCVVTLPDADPSTIDGMPPNAYPIMQDTVSYRIKHKYSKKTLSINRAQIALQPAYAFTAHRAQGQTYERVVVDLQSCKGSESPYVMLSRATSLEGVLILRSFDKNKICCPPAQGLRTEWARLRWLELRTIMKWCSGRRAMEAQSALTQLGNDIPAISCTTIAENTEAREEQLRQLEQNADVACGGRKAHRET</sequence>
<gene>
    <name evidence="1" type="ORF">NM688_g6398</name>
</gene>
<reference evidence="1" key="1">
    <citation type="submission" date="2022-07" db="EMBL/GenBank/DDBJ databases">
        <title>Genome Sequence of Phlebia brevispora.</title>
        <authorList>
            <person name="Buettner E."/>
        </authorList>
    </citation>
    <scope>NUCLEOTIDE SEQUENCE</scope>
    <source>
        <strain evidence="1">MPL23</strain>
    </source>
</reference>
<comment type="caution">
    <text evidence="1">The sequence shown here is derived from an EMBL/GenBank/DDBJ whole genome shotgun (WGS) entry which is preliminary data.</text>
</comment>
<accession>A0ACC1SGJ8</accession>
<evidence type="ECO:0000313" key="2">
    <source>
        <dbReference type="Proteomes" id="UP001148662"/>
    </source>
</evidence>
<proteinExistence type="predicted"/>
<dbReference type="Proteomes" id="UP001148662">
    <property type="component" value="Unassembled WGS sequence"/>
</dbReference>
<protein>
    <submittedName>
        <fullName evidence="1">Uncharacterized protein</fullName>
    </submittedName>
</protein>
<keyword evidence="2" id="KW-1185">Reference proteome</keyword>